<protein>
    <submittedName>
        <fullName evidence="6">Transcriptional regulator, LysR family</fullName>
    </submittedName>
</protein>
<evidence type="ECO:0000313" key="7">
    <source>
        <dbReference type="Proteomes" id="UP000184693"/>
    </source>
</evidence>
<evidence type="ECO:0000313" key="6">
    <source>
        <dbReference type="EMBL" id="SIO18469.1"/>
    </source>
</evidence>
<dbReference type="Proteomes" id="UP000184693">
    <property type="component" value="Unassembled WGS sequence"/>
</dbReference>
<feature type="domain" description="HTH lysR-type" evidence="5">
    <location>
        <begin position="19"/>
        <end position="78"/>
    </location>
</feature>
<dbReference type="SUPFAM" id="SSF46785">
    <property type="entry name" value="Winged helix' DNA-binding domain"/>
    <property type="match status" value="1"/>
</dbReference>
<dbReference type="InterPro" id="IPR036390">
    <property type="entry name" value="WH_DNA-bd_sf"/>
</dbReference>
<dbReference type="InterPro" id="IPR058163">
    <property type="entry name" value="LysR-type_TF_proteobact-type"/>
</dbReference>
<dbReference type="Gene3D" id="3.40.190.10">
    <property type="entry name" value="Periplasmic binding protein-like II"/>
    <property type="match status" value="2"/>
</dbReference>
<evidence type="ECO:0000256" key="3">
    <source>
        <dbReference type="ARBA" id="ARBA00023125"/>
    </source>
</evidence>
<sequence>MVFQGVLNILQYPPMSNIPPLSALRAFEAAVRLGGFARAAVELSVSTSAVSHQIRSLEESLGTRLLERSTGLGGIRLTPAGSNLMPSVSNALALLEDACSQIKGVSRRLTVSANASFSTMWLARRLAEFSSSHPDAPLNAIIQDGEPEFARHSIDLAILHVSERALRPDDIVLFREEVFPVCSPDLYEFASTRVCRCRLLQETHEDFPEIDWRNWSAEFGLPGDFETKIVRYSSFSQVLSAAVGGAGLALGRSPLIDAELRSGRVVRLFPDRSRPASWCFVLRRGPTRRHRKLDALIEFLCSEATVPPMHTLVAARA</sequence>
<evidence type="ECO:0000259" key="5">
    <source>
        <dbReference type="PROSITE" id="PS50931"/>
    </source>
</evidence>
<name>A0A1N6HFM7_9BURK</name>
<evidence type="ECO:0000256" key="4">
    <source>
        <dbReference type="ARBA" id="ARBA00023163"/>
    </source>
</evidence>
<dbReference type="Pfam" id="PF00126">
    <property type="entry name" value="HTH_1"/>
    <property type="match status" value="1"/>
</dbReference>
<dbReference type="InterPro" id="IPR000847">
    <property type="entry name" value="LysR_HTH_N"/>
</dbReference>
<organism evidence="6 7">
    <name type="scientific">Paraburkholderia phenazinium</name>
    <dbReference type="NCBI Taxonomy" id="60549"/>
    <lineage>
        <taxon>Bacteria</taxon>
        <taxon>Pseudomonadati</taxon>
        <taxon>Pseudomonadota</taxon>
        <taxon>Betaproteobacteria</taxon>
        <taxon>Burkholderiales</taxon>
        <taxon>Burkholderiaceae</taxon>
        <taxon>Paraburkholderia</taxon>
    </lineage>
</organism>
<dbReference type="PANTHER" id="PTHR30537">
    <property type="entry name" value="HTH-TYPE TRANSCRIPTIONAL REGULATOR"/>
    <property type="match status" value="1"/>
</dbReference>
<evidence type="ECO:0000256" key="1">
    <source>
        <dbReference type="ARBA" id="ARBA00009437"/>
    </source>
</evidence>
<dbReference type="GO" id="GO:0003677">
    <property type="term" value="F:DNA binding"/>
    <property type="evidence" value="ECO:0007669"/>
    <property type="project" value="UniProtKB-KW"/>
</dbReference>
<keyword evidence="2" id="KW-0805">Transcription regulation</keyword>
<reference evidence="6 7" key="1">
    <citation type="submission" date="2016-11" db="EMBL/GenBank/DDBJ databases">
        <authorList>
            <person name="Jaros S."/>
            <person name="Januszkiewicz K."/>
            <person name="Wedrychowicz H."/>
        </authorList>
    </citation>
    <scope>NUCLEOTIDE SEQUENCE [LARGE SCALE GENOMIC DNA]</scope>
    <source>
        <strain evidence="6 7">GAS86</strain>
    </source>
</reference>
<evidence type="ECO:0000256" key="2">
    <source>
        <dbReference type="ARBA" id="ARBA00023015"/>
    </source>
</evidence>
<dbReference type="InterPro" id="IPR036388">
    <property type="entry name" value="WH-like_DNA-bd_sf"/>
</dbReference>
<accession>A0A1N6HFM7</accession>
<dbReference type="GO" id="GO:0003700">
    <property type="term" value="F:DNA-binding transcription factor activity"/>
    <property type="evidence" value="ECO:0007669"/>
    <property type="project" value="InterPro"/>
</dbReference>
<dbReference type="PANTHER" id="PTHR30537:SF5">
    <property type="entry name" value="HTH-TYPE TRANSCRIPTIONAL ACTIVATOR TTDR-RELATED"/>
    <property type="match status" value="1"/>
</dbReference>
<dbReference type="Pfam" id="PF03466">
    <property type="entry name" value="LysR_substrate"/>
    <property type="match status" value="1"/>
</dbReference>
<dbReference type="EMBL" id="FSRM01000001">
    <property type="protein sequence ID" value="SIO18469.1"/>
    <property type="molecule type" value="Genomic_DNA"/>
</dbReference>
<dbReference type="PRINTS" id="PR00039">
    <property type="entry name" value="HTHLYSR"/>
</dbReference>
<gene>
    <name evidence="6" type="ORF">SAMN05444168_3236</name>
</gene>
<dbReference type="Gene3D" id="1.10.10.10">
    <property type="entry name" value="Winged helix-like DNA-binding domain superfamily/Winged helix DNA-binding domain"/>
    <property type="match status" value="1"/>
</dbReference>
<dbReference type="AlphaFoldDB" id="A0A1N6HFM7"/>
<dbReference type="InterPro" id="IPR005119">
    <property type="entry name" value="LysR_subst-bd"/>
</dbReference>
<keyword evidence="4" id="KW-0804">Transcription</keyword>
<dbReference type="PROSITE" id="PS50931">
    <property type="entry name" value="HTH_LYSR"/>
    <property type="match status" value="1"/>
</dbReference>
<comment type="similarity">
    <text evidence="1">Belongs to the LysR transcriptional regulatory family.</text>
</comment>
<dbReference type="SUPFAM" id="SSF53850">
    <property type="entry name" value="Periplasmic binding protein-like II"/>
    <property type="match status" value="1"/>
</dbReference>
<keyword evidence="3" id="KW-0238">DNA-binding</keyword>
<proteinExistence type="inferred from homology"/>